<protein>
    <submittedName>
        <fullName evidence="1">Uncharacterized protein</fullName>
    </submittedName>
</protein>
<dbReference type="EMBL" id="CP035945">
    <property type="protein sequence ID" value="QBE95258.1"/>
    <property type="molecule type" value="Genomic_DNA"/>
</dbReference>
<dbReference type="RefSeq" id="WP_130179869.1">
    <property type="nucleotide sequence ID" value="NZ_CP035945.1"/>
</dbReference>
<gene>
    <name evidence="1" type="ORF">PMF13cell1_00773</name>
</gene>
<evidence type="ECO:0000313" key="2">
    <source>
        <dbReference type="Proteomes" id="UP000289794"/>
    </source>
</evidence>
<dbReference type="AlphaFoldDB" id="A0A4V0Z719"/>
<dbReference type="PROSITE" id="PS51257">
    <property type="entry name" value="PROKAR_LIPOPROTEIN"/>
    <property type="match status" value="1"/>
</dbReference>
<organism evidence="1 2">
    <name type="scientific">Blautia producta</name>
    <dbReference type="NCBI Taxonomy" id="33035"/>
    <lineage>
        <taxon>Bacteria</taxon>
        <taxon>Bacillati</taxon>
        <taxon>Bacillota</taxon>
        <taxon>Clostridia</taxon>
        <taxon>Lachnospirales</taxon>
        <taxon>Lachnospiraceae</taxon>
        <taxon>Blautia</taxon>
    </lineage>
</organism>
<dbReference type="Proteomes" id="UP000289794">
    <property type="component" value="Chromosome"/>
</dbReference>
<sequence>MDGKGILEKYRPVIREMMRDVAENSIPYITVTACPDYCIALSDGAELTIMNGNERIEGARR</sequence>
<evidence type="ECO:0000313" key="1">
    <source>
        <dbReference type="EMBL" id="QBE95258.1"/>
    </source>
</evidence>
<name>A0A4V0Z719_9FIRM</name>
<reference evidence="1 2" key="1">
    <citation type="submission" date="2019-01" db="EMBL/GenBank/DDBJ databases">
        <title>PMF-metabolizing Aryl O-demethylase.</title>
        <authorList>
            <person name="Kim M."/>
        </authorList>
    </citation>
    <scope>NUCLEOTIDE SEQUENCE [LARGE SCALE GENOMIC DNA]</scope>
    <source>
        <strain evidence="1 2">PMF1</strain>
    </source>
</reference>
<dbReference type="KEGG" id="bpro:PMF13cell1_00773"/>
<accession>A0A4V0Z719</accession>
<proteinExistence type="predicted"/>